<dbReference type="InterPro" id="IPR011993">
    <property type="entry name" value="PH-like_dom_sf"/>
</dbReference>
<protein>
    <submittedName>
        <fullName evidence="3">Uncharacterized protein LOC115889211</fullName>
    </submittedName>
</protein>
<accession>A0A6J2YNT7</accession>
<dbReference type="Gene3D" id="2.30.29.30">
    <property type="entry name" value="Pleckstrin-homology domain (PH domain)/Phosphotyrosine-binding domain (PTB)"/>
    <property type="match status" value="1"/>
</dbReference>
<dbReference type="OrthoDB" id="6152532at2759"/>
<evidence type="ECO:0000313" key="2">
    <source>
        <dbReference type="Proteomes" id="UP000504635"/>
    </source>
</evidence>
<dbReference type="GeneID" id="115889211"/>
<proteinExistence type="predicted"/>
<evidence type="ECO:0000313" key="3">
    <source>
        <dbReference type="RefSeq" id="XP_030765022.1"/>
    </source>
</evidence>
<feature type="domain" description="SOS1/NGEF-like PH" evidence="1">
    <location>
        <begin position="91"/>
        <end position="192"/>
    </location>
</feature>
<dbReference type="SUPFAM" id="SSF50729">
    <property type="entry name" value="PH domain-like"/>
    <property type="match status" value="1"/>
</dbReference>
<dbReference type="RefSeq" id="XP_030765022.1">
    <property type="nucleotide sequence ID" value="XM_030909162.1"/>
</dbReference>
<evidence type="ECO:0000259" key="1">
    <source>
        <dbReference type="Pfam" id="PF22697"/>
    </source>
</evidence>
<dbReference type="AlphaFoldDB" id="A0A6J2YNT7"/>
<dbReference type="InterPro" id="IPR055251">
    <property type="entry name" value="SOS1_NGEF_PH"/>
</dbReference>
<dbReference type="KEGG" id="soy:115889211"/>
<keyword evidence="2" id="KW-1185">Reference proteome</keyword>
<sequence>MENTNTTATVFHDVDLTSDEHNKCVTRKPSITQRIKNRFRGKSQRRHHTVAATDKEMIIASISSPVCLNYSTQSDEALESKYSILSCPFDIKGYGEFLMMDEFKVKHPKKLSLMVFLYEGIMIFTSRTPNGESYYFKGSIRMEDLCLCPAEKKTVLVVKDHTNSKRFHKEISFELHTLSEYIQVKWRLAIEKCLWKQFVKVRQESQGSQRHSQ</sequence>
<name>A0A6J2YNT7_SITOR</name>
<gene>
    <name evidence="3" type="primary">LOC115889211</name>
</gene>
<dbReference type="Proteomes" id="UP000504635">
    <property type="component" value="Unplaced"/>
</dbReference>
<dbReference type="InParanoid" id="A0A6J2YNT7"/>
<reference evidence="3" key="1">
    <citation type="submission" date="2025-08" db="UniProtKB">
        <authorList>
            <consortium name="RefSeq"/>
        </authorList>
    </citation>
    <scope>IDENTIFICATION</scope>
    <source>
        <tissue evidence="3">Gonads</tissue>
    </source>
</reference>
<dbReference type="Pfam" id="PF22697">
    <property type="entry name" value="SOS1_NGEF_PH"/>
    <property type="match status" value="1"/>
</dbReference>
<organism evidence="2 3">
    <name type="scientific">Sitophilus oryzae</name>
    <name type="common">Rice weevil</name>
    <name type="synonym">Curculio oryzae</name>
    <dbReference type="NCBI Taxonomy" id="7048"/>
    <lineage>
        <taxon>Eukaryota</taxon>
        <taxon>Metazoa</taxon>
        <taxon>Ecdysozoa</taxon>
        <taxon>Arthropoda</taxon>
        <taxon>Hexapoda</taxon>
        <taxon>Insecta</taxon>
        <taxon>Pterygota</taxon>
        <taxon>Neoptera</taxon>
        <taxon>Endopterygota</taxon>
        <taxon>Coleoptera</taxon>
        <taxon>Polyphaga</taxon>
        <taxon>Cucujiformia</taxon>
        <taxon>Curculionidae</taxon>
        <taxon>Dryophthorinae</taxon>
        <taxon>Sitophilus</taxon>
    </lineage>
</organism>